<evidence type="ECO:0000313" key="2">
    <source>
        <dbReference type="Proteomes" id="UP001247805"/>
    </source>
</evidence>
<accession>A0ABU3SRR2</accession>
<dbReference type="Gene3D" id="3.40.630.30">
    <property type="match status" value="1"/>
</dbReference>
<reference evidence="1 2" key="1">
    <citation type="submission" date="2023-10" db="EMBL/GenBank/DDBJ databases">
        <title>Glaciecola aquimarina strain GGW-M5 nov., isolated from a coastal seawater.</title>
        <authorList>
            <person name="Bayburt H."/>
            <person name="Kim J.M."/>
            <person name="Choi B.J."/>
            <person name="Jeon C.O."/>
        </authorList>
    </citation>
    <scope>NUCLEOTIDE SEQUENCE [LARGE SCALE GENOMIC DNA]</scope>
    <source>
        <strain evidence="1 2">KCTC 32108</strain>
    </source>
</reference>
<dbReference type="EMBL" id="JAWDIO010000002">
    <property type="protein sequence ID" value="MDU0352677.1"/>
    <property type="molecule type" value="Genomic_DNA"/>
</dbReference>
<comment type="caution">
    <text evidence="1">The sequence shown here is derived from an EMBL/GenBank/DDBJ whole genome shotgun (WGS) entry which is preliminary data.</text>
</comment>
<keyword evidence="2" id="KW-1185">Reference proteome</keyword>
<gene>
    <name evidence="1" type="ORF">RS130_00995</name>
</gene>
<dbReference type="Proteomes" id="UP001247805">
    <property type="component" value="Unassembled WGS sequence"/>
</dbReference>
<dbReference type="RefSeq" id="WP_316024389.1">
    <property type="nucleotide sequence ID" value="NZ_JAWDIO010000002.1"/>
</dbReference>
<organism evidence="1 2">
    <name type="scientific">Paraglaciecola aquimarina</name>
    <dbReference type="NCBI Taxonomy" id="1235557"/>
    <lineage>
        <taxon>Bacteria</taxon>
        <taxon>Pseudomonadati</taxon>
        <taxon>Pseudomonadota</taxon>
        <taxon>Gammaproteobacteria</taxon>
        <taxon>Alteromonadales</taxon>
        <taxon>Alteromonadaceae</taxon>
        <taxon>Paraglaciecola</taxon>
    </lineage>
</organism>
<name>A0ABU3SRR2_9ALTE</name>
<protein>
    <submittedName>
        <fullName evidence="1">Uncharacterized protein</fullName>
    </submittedName>
</protein>
<sequence length="206" mass="23199">MNLNKANLDNLTRLWKRYGASLMANQGEQCYLNNRWPFRAWAEPLTENLIQGSLDEAWLSTLPVSTILPICQKTSQARTQKVNQQVYEIEASLLSQNWHFSFGQTAMYLPLSGKVREQSAFNSKFEIEQVTHTHTLKLWVQVTSEAFGYQVDETVIQRLIGAEDVQILLVKFGGQAVATALLFKTADVIGVHQVGVHPKGARTGYC</sequence>
<evidence type="ECO:0000313" key="1">
    <source>
        <dbReference type="EMBL" id="MDU0352677.1"/>
    </source>
</evidence>
<proteinExistence type="predicted"/>